<evidence type="ECO:0000313" key="3">
    <source>
        <dbReference type="Proteomes" id="UP000054558"/>
    </source>
</evidence>
<keyword evidence="1" id="KW-0812">Transmembrane</keyword>
<keyword evidence="1" id="KW-1133">Transmembrane helix</keyword>
<feature type="transmembrane region" description="Helical" evidence="1">
    <location>
        <begin position="119"/>
        <end position="140"/>
    </location>
</feature>
<dbReference type="EMBL" id="DF237016">
    <property type="protein sequence ID" value="GAQ80955.1"/>
    <property type="molecule type" value="Genomic_DNA"/>
</dbReference>
<name>A0A1Y1HQP3_KLENI</name>
<gene>
    <name evidence="2" type="ORF">KFL_000670130</name>
</gene>
<protein>
    <submittedName>
        <fullName evidence="2">Uncharacterized protein</fullName>
    </submittedName>
</protein>
<sequence>MCISGTCGKRRVLLSLVYHTEFSDRKQPAKGGPVMMHPYWQLLRSLLLTMAMVTCLSYHLLISYVTKLQAANEGVLAGAGALRCACGEGCVSLLMGPREGVVYVPLEKYRWQGGVCKEIAVNFVVNLLVGAFVSVIADLLY</sequence>
<proteinExistence type="predicted"/>
<evidence type="ECO:0000256" key="1">
    <source>
        <dbReference type="SAM" id="Phobius"/>
    </source>
</evidence>
<organism evidence="2 3">
    <name type="scientific">Klebsormidium nitens</name>
    <name type="common">Green alga</name>
    <name type="synonym">Ulothrix nitens</name>
    <dbReference type="NCBI Taxonomy" id="105231"/>
    <lineage>
        <taxon>Eukaryota</taxon>
        <taxon>Viridiplantae</taxon>
        <taxon>Streptophyta</taxon>
        <taxon>Klebsormidiophyceae</taxon>
        <taxon>Klebsormidiales</taxon>
        <taxon>Klebsormidiaceae</taxon>
        <taxon>Klebsormidium</taxon>
    </lineage>
</organism>
<reference evidence="2 3" key="1">
    <citation type="journal article" date="2014" name="Nat. Commun.">
        <title>Klebsormidium flaccidum genome reveals primary factors for plant terrestrial adaptation.</title>
        <authorList>
            <person name="Hori K."/>
            <person name="Maruyama F."/>
            <person name="Fujisawa T."/>
            <person name="Togashi T."/>
            <person name="Yamamoto N."/>
            <person name="Seo M."/>
            <person name="Sato S."/>
            <person name="Yamada T."/>
            <person name="Mori H."/>
            <person name="Tajima N."/>
            <person name="Moriyama T."/>
            <person name="Ikeuchi M."/>
            <person name="Watanabe M."/>
            <person name="Wada H."/>
            <person name="Kobayashi K."/>
            <person name="Saito M."/>
            <person name="Masuda T."/>
            <person name="Sasaki-Sekimoto Y."/>
            <person name="Mashiguchi K."/>
            <person name="Awai K."/>
            <person name="Shimojima M."/>
            <person name="Masuda S."/>
            <person name="Iwai M."/>
            <person name="Nobusawa T."/>
            <person name="Narise T."/>
            <person name="Kondo S."/>
            <person name="Saito H."/>
            <person name="Sato R."/>
            <person name="Murakawa M."/>
            <person name="Ihara Y."/>
            <person name="Oshima-Yamada Y."/>
            <person name="Ohtaka K."/>
            <person name="Satoh M."/>
            <person name="Sonobe K."/>
            <person name="Ishii M."/>
            <person name="Ohtani R."/>
            <person name="Kanamori-Sato M."/>
            <person name="Honoki R."/>
            <person name="Miyazaki D."/>
            <person name="Mochizuki H."/>
            <person name="Umetsu J."/>
            <person name="Higashi K."/>
            <person name="Shibata D."/>
            <person name="Kamiya Y."/>
            <person name="Sato N."/>
            <person name="Nakamura Y."/>
            <person name="Tabata S."/>
            <person name="Ida S."/>
            <person name="Kurokawa K."/>
            <person name="Ohta H."/>
        </authorList>
    </citation>
    <scope>NUCLEOTIDE SEQUENCE [LARGE SCALE GENOMIC DNA]</scope>
    <source>
        <strain evidence="2 3">NIES-2285</strain>
    </source>
</reference>
<keyword evidence="1" id="KW-0472">Membrane</keyword>
<feature type="transmembrane region" description="Helical" evidence="1">
    <location>
        <begin position="45"/>
        <end position="66"/>
    </location>
</feature>
<accession>A0A1Y1HQP3</accession>
<keyword evidence="3" id="KW-1185">Reference proteome</keyword>
<evidence type="ECO:0000313" key="2">
    <source>
        <dbReference type="EMBL" id="GAQ80955.1"/>
    </source>
</evidence>
<dbReference type="Proteomes" id="UP000054558">
    <property type="component" value="Unassembled WGS sequence"/>
</dbReference>
<dbReference type="AlphaFoldDB" id="A0A1Y1HQP3"/>